<evidence type="ECO:0000259" key="8">
    <source>
        <dbReference type="Pfam" id="PF04239"/>
    </source>
</evidence>
<dbReference type="Gene3D" id="3.30.240.20">
    <property type="entry name" value="bsu07140 like domains"/>
    <property type="match status" value="2"/>
</dbReference>
<comment type="subcellular location">
    <subcellularLocation>
        <location evidence="1">Cell membrane</location>
        <topology evidence="1">Multi-pass membrane protein</topology>
    </subcellularLocation>
</comment>
<evidence type="ECO:0000256" key="2">
    <source>
        <dbReference type="ARBA" id="ARBA00006448"/>
    </source>
</evidence>
<keyword evidence="6 7" id="KW-0472">Membrane</keyword>
<dbReference type="InterPro" id="IPR007353">
    <property type="entry name" value="DUF421"/>
</dbReference>
<dbReference type="InterPro" id="IPR023090">
    <property type="entry name" value="UPF0702_alpha/beta_dom_sf"/>
</dbReference>
<sequence>MPDWLDISWKSVVTILSLFVMTRMLGKKQLSQLNYFHYIAGITIGSIAAFISTDLEANFLIGLYGMALWAFIPLLFEWFAMKSLRLRKWLDGTPTVLIEKGRILEDNLRKARLTADELIQELRVKGVYRLADVEFAVLETDGQFSLKKMPGKEPATLEDLGLKPQEGASGHSVVVILDGKLMEDNLKSTGFEPVWLHKQLAKRKVKMKDVFLAQLDRHGQLDIDLYDDKMSHHS</sequence>
<dbReference type="Pfam" id="PF04239">
    <property type="entry name" value="DUF421"/>
    <property type="match status" value="1"/>
</dbReference>
<dbReference type="Proteomes" id="UP001596528">
    <property type="component" value="Unassembled WGS sequence"/>
</dbReference>
<organism evidence="9 10">
    <name type="scientific">Paenibacillus thermoaerophilus</name>
    <dbReference type="NCBI Taxonomy" id="1215385"/>
    <lineage>
        <taxon>Bacteria</taxon>
        <taxon>Bacillati</taxon>
        <taxon>Bacillota</taxon>
        <taxon>Bacilli</taxon>
        <taxon>Bacillales</taxon>
        <taxon>Paenibacillaceae</taxon>
        <taxon>Paenibacillus</taxon>
    </lineage>
</organism>
<keyword evidence="10" id="KW-1185">Reference proteome</keyword>
<comment type="similarity">
    <text evidence="2">Belongs to the UPF0702 family.</text>
</comment>
<evidence type="ECO:0000256" key="3">
    <source>
        <dbReference type="ARBA" id="ARBA00022475"/>
    </source>
</evidence>
<keyword evidence="4 7" id="KW-0812">Transmembrane</keyword>
<protein>
    <submittedName>
        <fullName evidence="9">DUF421 domain-containing protein</fullName>
    </submittedName>
</protein>
<accession>A0ABW2V1M9</accession>
<name>A0ABW2V1M9_9BACL</name>
<feature type="transmembrane region" description="Helical" evidence="7">
    <location>
        <begin position="59"/>
        <end position="80"/>
    </location>
</feature>
<evidence type="ECO:0000256" key="7">
    <source>
        <dbReference type="SAM" id="Phobius"/>
    </source>
</evidence>
<dbReference type="PANTHER" id="PTHR34582">
    <property type="entry name" value="UPF0702 TRANSMEMBRANE PROTEIN YCAP"/>
    <property type="match status" value="1"/>
</dbReference>
<gene>
    <name evidence="9" type="ORF">ACFQWB_01055</name>
</gene>
<reference evidence="10" key="1">
    <citation type="journal article" date="2019" name="Int. J. Syst. Evol. Microbiol.">
        <title>The Global Catalogue of Microorganisms (GCM) 10K type strain sequencing project: providing services to taxonomists for standard genome sequencing and annotation.</title>
        <authorList>
            <consortium name="The Broad Institute Genomics Platform"/>
            <consortium name="The Broad Institute Genome Sequencing Center for Infectious Disease"/>
            <person name="Wu L."/>
            <person name="Ma J."/>
        </authorList>
    </citation>
    <scope>NUCLEOTIDE SEQUENCE [LARGE SCALE GENOMIC DNA]</scope>
    <source>
        <strain evidence="10">JCM 18657</strain>
    </source>
</reference>
<evidence type="ECO:0000313" key="9">
    <source>
        <dbReference type="EMBL" id="MFC7748532.1"/>
    </source>
</evidence>
<dbReference type="EMBL" id="JBHTGQ010000002">
    <property type="protein sequence ID" value="MFC7748532.1"/>
    <property type="molecule type" value="Genomic_DNA"/>
</dbReference>
<keyword evidence="3" id="KW-1003">Cell membrane</keyword>
<comment type="caution">
    <text evidence="9">The sequence shown here is derived from an EMBL/GenBank/DDBJ whole genome shotgun (WGS) entry which is preliminary data.</text>
</comment>
<evidence type="ECO:0000256" key="4">
    <source>
        <dbReference type="ARBA" id="ARBA00022692"/>
    </source>
</evidence>
<dbReference type="PANTHER" id="PTHR34582:SF7">
    <property type="entry name" value="UPF0702 TRANSMEMBRANE PROTEIN YDFS"/>
    <property type="match status" value="1"/>
</dbReference>
<evidence type="ECO:0000313" key="10">
    <source>
        <dbReference type="Proteomes" id="UP001596528"/>
    </source>
</evidence>
<dbReference type="RefSeq" id="WP_170209374.1">
    <property type="nucleotide sequence ID" value="NZ_JBHTGQ010000002.1"/>
</dbReference>
<keyword evidence="5 7" id="KW-1133">Transmembrane helix</keyword>
<proteinExistence type="inferred from homology"/>
<evidence type="ECO:0000256" key="1">
    <source>
        <dbReference type="ARBA" id="ARBA00004651"/>
    </source>
</evidence>
<feature type="transmembrane region" description="Helical" evidence="7">
    <location>
        <begin position="7"/>
        <end position="26"/>
    </location>
</feature>
<feature type="transmembrane region" description="Helical" evidence="7">
    <location>
        <begin position="35"/>
        <end position="53"/>
    </location>
</feature>
<evidence type="ECO:0000256" key="5">
    <source>
        <dbReference type="ARBA" id="ARBA00022989"/>
    </source>
</evidence>
<feature type="domain" description="YetF C-terminal" evidence="8">
    <location>
        <begin position="82"/>
        <end position="215"/>
    </location>
</feature>
<evidence type="ECO:0000256" key="6">
    <source>
        <dbReference type="ARBA" id="ARBA00023136"/>
    </source>
</evidence>